<evidence type="ECO:0000313" key="13">
    <source>
        <dbReference type="Proteomes" id="UP001221898"/>
    </source>
</evidence>
<dbReference type="PROSITE" id="PS50157">
    <property type="entry name" value="ZINC_FINGER_C2H2_2"/>
    <property type="match status" value="10"/>
</dbReference>
<feature type="domain" description="C2H2-type" evidence="11">
    <location>
        <begin position="399"/>
        <end position="426"/>
    </location>
</feature>
<name>A0AAD7STS7_9TELE</name>
<dbReference type="FunFam" id="3.30.160.60:FF:000446">
    <property type="entry name" value="Zinc finger protein"/>
    <property type="match status" value="1"/>
</dbReference>
<dbReference type="GO" id="GO:0031519">
    <property type="term" value="C:PcG protein complex"/>
    <property type="evidence" value="ECO:0007669"/>
    <property type="project" value="TreeGrafter"/>
</dbReference>
<evidence type="ECO:0000256" key="8">
    <source>
        <dbReference type="ARBA" id="ARBA00023242"/>
    </source>
</evidence>
<feature type="compositionally biased region" description="Low complexity" evidence="10">
    <location>
        <begin position="166"/>
        <end position="175"/>
    </location>
</feature>
<evidence type="ECO:0000256" key="3">
    <source>
        <dbReference type="ARBA" id="ARBA00022723"/>
    </source>
</evidence>
<protein>
    <recommendedName>
        <fullName evidence="11">C2H2-type domain-containing protein</fullName>
    </recommendedName>
</protein>
<dbReference type="PANTHER" id="PTHR14003:SF23">
    <property type="entry name" value="ZINC FINGER PROTEIN 143"/>
    <property type="match status" value="1"/>
</dbReference>
<evidence type="ECO:0000313" key="12">
    <source>
        <dbReference type="EMBL" id="KAJ8408699.1"/>
    </source>
</evidence>
<dbReference type="SMART" id="SM00355">
    <property type="entry name" value="ZnF_C2H2"/>
    <property type="match status" value="10"/>
</dbReference>
<dbReference type="GO" id="GO:0000785">
    <property type="term" value="C:chromatin"/>
    <property type="evidence" value="ECO:0007669"/>
    <property type="project" value="TreeGrafter"/>
</dbReference>
<dbReference type="InterPro" id="IPR013087">
    <property type="entry name" value="Znf_C2H2_type"/>
</dbReference>
<feature type="domain" description="C2H2-type" evidence="11">
    <location>
        <begin position="315"/>
        <end position="342"/>
    </location>
</feature>
<dbReference type="PANTHER" id="PTHR14003">
    <property type="entry name" value="TRANSCRIPTIONAL REPRESSOR PROTEIN YY"/>
    <property type="match status" value="1"/>
</dbReference>
<dbReference type="FunFam" id="3.30.160.60:FF:000774">
    <property type="entry name" value="Zinc finger protein"/>
    <property type="match status" value="1"/>
</dbReference>
<evidence type="ECO:0000256" key="1">
    <source>
        <dbReference type="ARBA" id="ARBA00004123"/>
    </source>
</evidence>
<sequence>MSKSNNLKAFLETSLNEIFKVTVCDILESVEETLVEYQGRIQRVETENEDLRRRLQERSGEQDVAELKDEIKSRPVHDRTSPVPAATAIQKQCAGAKRSAGTGMRDSGLGRAALALALKLEYVKNEPDAEDGFAIDLSAAQCPLNLATRPLKTESGDLEYRGGTEHLSSLHSSPHGPDPDSRNSDCDVRVTVVSESHVTSEDEAGGLGEAGLDSARDAFCELGPEFVTEELFLRDYAAMGLRPAGSSSTDSVRLGGGLSSTLQASESALSLDQQGATEFGTTAQGPYRCPLCEKAFGRPGSLTTHLRSHSGEKAHCCAHCGKRCGRADLLKAHRRTHTGERPYGCGLCGKSYGHPGQLRIHKRVHTGERPYCCAHCGKRFSEHNQLKVHLRTHTGERPYHCAVCAKTFSNAGNLRIHQRIHTGEKPYGCSQCGKRFNGTGDLKTHYRVHTGERPFHCDLCEKTFSQAGHLTIHKRMHTGERPYGCPECGKKFSVASSLKLHLRTHTGEKLYGCSFCGKSFSRSGHLKRHEQVHTKEKLYACSQCGKGYSDQSTLKKHLKAHAGEQLFTQE</sequence>
<dbReference type="AlphaFoldDB" id="A0AAD7STS7"/>
<dbReference type="FunFam" id="3.30.160.60:FF:001954">
    <property type="entry name" value="Zinc finger protein 787"/>
    <property type="match status" value="1"/>
</dbReference>
<dbReference type="Gene3D" id="3.30.160.60">
    <property type="entry name" value="Classic Zinc Finger"/>
    <property type="match status" value="10"/>
</dbReference>
<feature type="domain" description="C2H2-type" evidence="11">
    <location>
        <begin position="511"/>
        <end position="538"/>
    </location>
</feature>
<feature type="domain" description="C2H2-type" evidence="11">
    <location>
        <begin position="427"/>
        <end position="454"/>
    </location>
</feature>
<evidence type="ECO:0000256" key="2">
    <source>
        <dbReference type="ARBA" id="ARBA00006991"/>
    </source>
</evidence>
<feature type="compositionally biased region" description="Basic and acidic residues" evidence="10">
    <location>
        <begin position="155"/>
        <end position="164"/>
    </location>
</feature>
<feature type="region of interest" description="Disordered" evidence="10">
    <location>
        <begin position="56"/>
        <end position="88"/>
    </location>
</feature>
<evidence type="ECO:0000256" key="7">
    <source>
        <dbReference type="ARBA" id="ARBA00023125"/>
    </source>
</evidence>
<keyword evidence="13" id="KW-1185">Reference proteome</keyword>
<dbReference type="FunFam" id="3.30.160.60:FF:000290">
    <property type="entry name" value="Zinc finger protein 697 isoform X1"/>
    <property type="match status" value="1"/>
</dbReference>
<dbReference type="GO" id="GO:0008270">
    <property type="term" value="F:zinc ion binding"/>
    <property type="evidence" value="ECO:0007669"/>
    <property type="project" value="UniProtKB-KW"/>
</dbReference>
<dbReference type="PROSITE" id="PS00028">
    <property type="entry name" value="ZINC_FINGER_C2H2_1"/>
    <property type="match status" value="10"/>
</dbReference>
<keyword evidence="3" id="KW-0479">Metal-binding</keyword>
<feature type="domain" description="C2H2-type" evidence="11">
    <location>
        <begin position="483"/>
        <end position="510"/>
    </location>
</feature>
<evidence type="ECO:0000259" key="11">
    <source>
        <dbReference type="PROSITE" id="PS50157"/>
    </source>
</evidence>
<feature type="compositionally biased region" description="Basic and acidic residues" evidence="10">
    <location>
        <begin position="56"/>
        <end position="80"/>
    </location>
</feature>
<dbReference type="SUPFAM" id="SSF57667">
    <property type="entry name" value="beta-beta-alpha zinc fingers"/>
    <property type="match status" value="6"/>
</dbReference>
<keyword evidence="5 9" id="KW-0863">Zinc-finger</keyword>
<comment type="similarity">
    <text evidence="2">Belongs to the krueppel C2H2-type zinc-finger protein family.</text>
</comment>
<feature type="domain" description="C2H2-type" evidence="11">
    <location>
        <begin position="343"/>
        <end position="370"/>
    </location>
</feature>
<evidence type="ECO:0000256" key="10">
    <source>
        <dbReference type="SAM" id="MobiDB-lite"/>
    </source>
</evidence>
<reference evidence="12" key="1">
    <citation type="journal article" date="2023" name="Science">
        <title>Genome structures resolve the early diversification of teleost fishes.</title>
        <authorList>
            <person name="Parey E."/>
            <person name="Louis A."/>
            <person name="Montfort J."/>
            <person name="Bouchez O."/>
            <person name="Roques C."/>
            <person name="Iampietro C."/>
            <person name="Lluch J."/>
            <person name="Castinel A."/>
            <person name="Donnadieu C."/>
            <person name="Desvignes T."/>
            <person name="Floi Bucao C."/>
            <person name="Jouanno E."/>
            <person name="Wen M."/>
            <person name="Mejri S."/>
            <person name="Dirks R."/>
            <person name="Jansen H."/>
            <person name="Henkel C."/>
            <person name="Chen W.J."/>
            <person name="Zahm M."/>
            <person name="Cabau C."/>
            <person name="Klopp C."/>
            <person name="Thompson A.W."/>
            <person name="Robinson-Rechavi M."/>
            <person name="Braasch I."/>
            <person name="Lecointre G."/>
            <person name="Bobe J."/>
            <person name="Postlethwait J.H."/>
            <person name="Berthelot C."/>
            <person name="Roest Crollius H."/>
            <person name="Guiguen Y."/>
        </authorList>
    </citation>
    <scope>NUCLEOTIDE SEQUENCE</scope>
    <source>
        <strain evidence="12">NC1722</strain>
    </source>
</reference>
<dbReference type="EMBL" id="JAINUG010000034">
    <property type="protein sequence ID" value="KAJ8408699.1"/>
    <property type="molecule type" value="Genomic_DNA"/>
</dbReference>
<dbReference type="Pfam" id="PF00096">
    <property type="entry name" value="zf-C2H2"/>
    <property type="match status" value="8"/>
</dbReference>
<dbReference type="GO" id="GO:0000978">
    <property type="term" value="F:RNA polymerase II cis-regulatory region sequence-specific DNA binding"/>
    <property type="evidence" value="ECO:0007669"/>
    <property type="project" value="TreeGrafter"/>
</dbReference>
<feature type="domain" description="C2H2-type" evidence="11">
    <location>
        <begin position="287"/>
        <end position="314"/>
    </location>
</feature>
<keyword evidence="4" id="KW-0677">Repeat</keyword>
<evidence type="ECO:0000256" key="9">
    <source>
        <dbReference type="PROSITE-ProRule" id="PRU00042"/>
    </source>
</evidence>
<comment type="caution">
    <text evidence="12">The sequence shown here is derived from an EMBL/GenBank/DDBJ whole genome shotgun (WGS) entry which is preliminary data.</text>
</comment>
<comment type="subcellular location">
    <subcellularLocation>
        <location evidence="1">Nucleus</location>
    </subcellularLocation>
</comment>
<keyword evidence="7" id="KW-0238">DNA-binding</keyword>
<dbReference type="FunFam" id="3.30.160.60:FF:000045">
    <property type="entry name" value="ZFP69 zinc finger protein B"/>
    <property type="match status" value="1"/>
</dbReference>
<feature type="domain" description="C2H2-type" evidence="11">
    <location>
        <begin position="455"/>
        <end position="482"/>
    </location>
</feature>
<evidence type="ECO:0000256" key="5">
    <source>
        <dbReference type="ARBA" id="ARBA00022771"/>
    </source>
</evidence>
<dbReference type="FunFam" id="3.30.160.60:FF:000358">
    <property type="entry name" value="zinc finger protein 24"/>
    <property type="match status" value="2"/>
</dbReference>
<proteinExistence type="inferred from homology"/>
<dbReference type="FunFam" id="3.30.160.60:FF:002460">
    <property type="entry name" value="Zgc:174574"/>
    <property type="match status" value="1"/>
</dbReference>
<accession>A0AAD7STS7</accession>
<feature type="region of interest" description="Disordered" evidence="10">
    <location>
        <begin position="155"/>
        <end position="185"/>
    </location>
</feature>
<feature type="domain" description="C2H2-type" evidence="11">
    <location>
        <begin position="539"/>
        <end position="566"/>
    </location>
</feature>
<evidence type="ECO:0000256" key="4">
    <source>
        <dbReference type="ARBA" id="ARBA00022737"/>
    </source>
</evidence>
<dbReference type="Proteomes" id="UP001221898">
    <property type="component" value="Unassembled WGS sequence"/>
</dbReference>
<evidence type="ECO:0000256" key="6">
    <source>
        <dbReference type="ARBA" id="ARBA00022833"/>
    </source>
</evidence>
<gene>
    <name evidence="12" type="ORF">AAFF_G00253340</name>
</gene>
<dbReference type="GO" id="GO:0000981">
    <property type="term" value="F:DNA-binding transcription factor activity, RNA polymerase II-specific"/>
    <property type="evidence" value="ECO:0007669"/>
    <property type="project" value="TreeGrafter"/>
</dbReference>
<keyword evidence="8" id="KW-0539">Nucleus</keyword>
<dbReference type="InterPro" id="IPR036236">
    <property type="entry name" value="Znf_C2H2_sf"/>
</dbReference>
<organism evidence="12 13">
    <name type="scientific">Aldrovandia affinis</name>
    <dbReference type="NCBI Taxonomy" id="143900"/>
    <lineage>
        <taxon>Eukaryota</taxon>
        <taxon>Metazoa</taxon>
        <taxon>Chordata</taxon>
        <taxon>Craniata</taxon>
        <taxon>Vertebrata</taxon>
        <taxon>Euteleostomi</taxon>
        <taxon>Actinopterygii</taxon>
        <taxon>Neopterygii</taxon>
        <taxon>Teleostei</taxon>
        <taxon>Notacanthiformes</taxon>
        <taxon>Halosauridae</taxon>
        <taxon>Aldrovandia</taxon>
    </lineage>
</organism>
<keyword evidence="6" id="KW-0862">Zinc</keyword>
<dbReference type="FunFam" id="3.30.160.60:FF:002343">
    <property type="entry name" value="Zinc finger protein 33A"/>
    <property type="match status" value="2"/>
</dbReference>
<dbReference type="GO" id="GO:0005667">
    <property type="term" value="C:transcription regulator complex"/>
    <property type="evidence" value="ECO:0007669"/>
    <property type="project" value="TreeGrafter"/>
</dbReference>
<feature type="domain" description="C2H2-type" evidence="11">
    <location>
        <begin position="371"/>
        <end position="398"/>
    </location>
</feature>